<evidence type="ECO:0000313" key="3">
    <source>
        <dbReference type="Proteomes" id="UP000705283"/>
    </source>
</evidence>
<dbReference type="Pfam" id="PF20178">
    <property type="entry name" value="ToxA_N"/>
    <property type="match status" value="1"/>
</dbReference>
<dbReference type="AlphaFoldDB" id="A0AA41BXT6"/>
<evidence type="ECO:0000259" key="1">
    <source>
        <dbReference type="Pfam" id="PF20178"/>
    </source>
</evidence>
<dbReference type="RefSeq" id="WP_194978471.1">
    <property type="nucleotide sequence ID" value="NZ_JADMKS010000007.1"/>
</dbReference>
<dbReference type="EMBL" id="JADMKS010000007">
    <property type="protein sequence ID" value="MBF6638427.1"/>
    <property type="molecule type" value="Genomic_DNA"/>
</dbReference>
<feature type="domain" description="Dermonecrotic toxin N-terminal" evidence="1">
    <location>
        <begin position="240"/>
        <end position="509"/>
    </location>
</feature>
<evidence type="ECO:0000313" key="2">
    <source>
        <dbReference type="EMBL" id="MBF6638427.1"/>
    </source>
</evidence>
<sequence>MLENILHVISNNLTKFNQLGVSAQTDRNFLMERIHNSSEFLHSNDFRTAHRRFQGGYKKSVLNRKGRTTLRNLLAMDYKRDLINVTLMACSDKEKIKAGQGLLAKQPYLELTPSSCSLWVQAGAQLFTQNNLTRTGPVKAPSPLEAIPSILTNPLSSAYNLGREALISADSFINSIMIEILPWRCAEARVENRPNTNSLSEFPLKNPEQSVDGGRHIGVRASVHKVDRDKYEEIISTIKAEYPEIYHSASLFLKLRIKDKYGLDLDPNKVWFNRFNFATSSAVSFTGFEHTGHPQDTKTLTEQLLANFGTEDRLNDDALSGNSGIYTEGSWGTVFGKENEVRLLPVQFCEIVKNSDFSRVYIEHLDLFWRKNFSKFRIMNKGIFISLLAKHVDKLSDQALHLVVSAVLGHKLNLNKITLYDLKKSFIELNFEVLAFDINGYESSDILLIHYPQSDFFNKSINSIIVLYQPTEERSFIEFDNRQELNQWVVKQAKNPQSRTALANHFSLYDRQDGRQYSGVDTLLKELGDGSRDTKYINYNPRLVYGDPFTWISIRAMERTRSDAKTLTTTNGEVFKQQLIMNLRPAANMAGVASMLLPGPGSLALLGIGVVQIGLGIDQTINGDTQQQRNEGVSDIVEGGINALFGAAGIGEHLNEAELPVQKAEIAEGDLHKSIKIDTDELHDVKVLDSNKPSTWADYKIEQRGITAIQKSDAVKAALIADSLKDLRIALDRASNRLQLPEGEEIAARYLGLKNRSELTALDRLGIKENITGMKNFLIKSLDNDKAYQTVKYIGTGNSNTIAFYSIGSKKINLTKHFFSPDHLYRLRVLMHEFVHAGVKEAGKPTPDYFYLRESTLKENGINLNRDEMLFISQGKLNMEYFMSKDFHLLRENFAKKMGEKYWFSAAVKFINNQELRKELLLKNPDTQTMMIMELAYKIERVIGNDGKMKLPWGENEELKISR</sequence>
<proteinExistence type="predicted"/>
<accession>A0AA41BXT6</accession>
<organism evidence="2 3">
    <name type="scientific">Rouxiella silvae</name>
    <dbReference type="NCBI Taxonomy" id="1646373"/>
    <lineage>
        <taxon>Bacteria</taxon>
        <taxon>Pseudomonadati</taxon>
        <taxon>Pseudomonadota</taxon>
        <taxon>Gammaproteobacteria</taxon>
        <taxon>Enterobacterales</taxon>
        <taxon>Yersiniaceae</taxon>
        <taxon>Rouxiella</taxon>
    </lineage>
</organism>
<protein>
    <recommendedName>
        <fullName evidence="1">Dermonecrotic toxin N-terminal domain-containing protein</fullName>
    </recommendedName>
</protein>
<comment type="caution">
    <text evidence="2">The sequence shown here is derived from an EMBL/GenBank/DDBJ whole genome shotgun (WGS) entry which is preliminary data.</text>
</comment>
<dbReference type="Proteomes" id="UP000705283">
    <property type="component" value="Unassembled WGS sequence"/>
</dbReference>
<reference evidence="2" key="1">
    <citation type="submission" date="2020-11" db="EMBL/GenBank/DDBJ databases">
        <authorList>
            <person name="Lee S.D."/>
        </authorList>
    </citation>
    <scope>NUCLEOTIDE SEQUENCE</scope>
    <source>
        <strain evidence="2">SAP-2</strain>
    </source>
</reference>
<reference evidence="2" key="2">
    <citation type="submission" date="2022-09" db="EMBL/GenBank/DDBJ databases">
        <title>Rouxiella aceris sp. nov., isolated from tree sap and emended description of the genus Rhouxiella.</title>
        <authorList>
            <person name="Kim I.S."/>
        </authorList>
    </citation>
    <scope>NUCLEOTIDE SEQUENCE</scope>
    <source>
        <strain evidence="2">SAP-2</strain>
    </source>
</reference>
<name>A0AA41BXT6_9GAMM</name>
<dbReference type="InterPro" id="IPR046673">
    <property type="entry name" value="ToxA_N"/>
</dbReference>
<gene>
    <name evidence="2" type="ORF">ITX54_17320</name>
</gene>